<keyword evidence="2" id="KW-0238">DNA-binding</keyword>
<evidence type="ECO:0000256" key="1">
    <source>
        <dbReference type="ARBA" id="ARBA00023015"/>
    </source>
</evidence>
<dbReference type="Pfam" id="PF00196">
    <property type="entry name" value="GerE"/>
    <property type="match status" value="1"/>
</dbReference>
<dbReference type="PRINTS" id="PR00038">
    <property type="entry name" value="HTHLUXR"/>
</dbReference>
<keyword evidence="7" id="KW-1185">Reference proteome</keyword>
<dbReference type="InterPro" id="IPR016032">
    <property type="entry name" value="Sig_transdc_resp-reg_C-effctor"/>
</dbReference>
<dbReference type="EMBL" id="QJSP01000023">
    <property type="protein sequence ID" value="PYE12333.1"/>
    <property type="molecule type" value="Genomic_DNA"/>
</dbReference>
<dbReference type="SUPFAM" id="SSF46894">
    <property type="entry name" value="C-terminal effector domain of the bipartite response regulators"/>
    <property type="match status" value="1"/>
</dbReference>
<evidence type="ECO:0000313" key="6">
    <source>
        <dbReference type="EMBL" id="PYE12333.1"/>
    </source>
</evidence>
<evidence type="ECO:0000256" key="2">
    <source>
        <dbReference type="ARBA" id="ARBA00023125"/>
    </source>
</evidence>
<proteinExistence type="predicted"/>
<dbReference type="GO" id="GO:0003677">
    <property type="term" value="F:DNA binding"/>
    <property type="evidence" value="ECO:0007669"/>
    <property type="project" value="UniProtKB-KW"/>
</dbReference>
<reference evidence="6 7" key="1">
    <citation type="submission" date="2018-06" db="EMBL/GenBank/DDBJ databases">
        <title>Genomic Encyclopedia of Type Strains, Phase IV (KMG-IV): sequencing the most valuable type-strain genomes for metagenomic binning, comparative biology and taxonomic classification.</title>
        <authorList>
            <person name="Goeker M."/>
        </authorList>
    </citation>
    <scope>NUCLEOTIDE SEQUENCE [LARGE SCALE GENOMIC DNA]</scope>
    <source>
        <strain evidence="6 7">DSM 45521</strain>
    </source>
</reference>
<name>A0A318RGL9_WILLI</name>
<dbReference type="PANTHER" id="PTHR44688:SF16">
    <property type="entry name" value="DNA-BINDING TRANSCRIPTIONAL ACTIVATOR DEVR_DOSR"/>
    <property type="match status" value="1"/>
</dbReference>
<comment type="caution">
    <text evidence="6">The sequence shown here is derived from an EMBL/GenBank/DDBJ whole genome shotgun (WGS) entry which is preliminary data.</text>
</comment>
<dbReference type="InterPro" id="IPR000792">
    <property type="entry name" value="Tscrpt_reg_LuxR_C"/>
</dbReference>
<evidence type="ECO:0000313" key="7">
    <source>
        <dbReference type="Proteomes" id="UP000247591"/>
    </source>
</evidence>
<dbReference type="RefSeq" id="WP_110472553.1">
    <property type="nucleotide sequence ID" value="NZ_QJSP01000023.1"/>
</dbReference>
<dbReference type="PROSITE" id="PS00622">
    <property type="entry name" value="HTH_LUXR_1"/>
    <property type="match status" value="1"/>
</dbReference>
<feature type="region of interest" description="Disordered" evidence="4">
    <location>
        <begin position="198"/>
        <end position="221"/>
    </location>
</feature>
<dbReference type="PROSITE" id="PS50043">
    <property type="entry name" value="HTH_LUXR_2"/>
    <property type="match status" value="1"/>
</dbReference>
<evidence type="ECO:0000256" key="3">
    <source>
        <dbReference type="ARBA" id="ARBA00023163"/>
    </source>
</evidence>
<feature type="domain" description="HTH luxR-type" evidence="5">
    <location>
        <begin position="212"/>
        <end position="277"/>
    </location>
</feature>
<dbReference type="PANTHER" id="PTHR44688">
    <property type="entry name" value="DNA-BINDING TRANSCRIPTIONAL ACTIVATOR DEVR_DOSR"/>
    <property type="match status" value="1"/>
</dbReference>
<gene>
    <name evidence="6" type="ORF">DFR67_12358</name>
</gene>
<dbReference type="SMART" id="SM00421">
    <property type="entry name" value="HTH_LUXR"/>
    <property type="match status" value="1"/>
</dbReference>
<organism evidence="6 7">
    <name type="scientific">Williamsia limnetica</name>
    <dbReference type="NCBI Taxonomy" id="882452"/>
    <lineage>
        <taxon>Bacteria</taxon>
        <taxon>Bacillati</taxon>
        <taxon>Actinomycetota</taxon>
        <taxon>Actinomycetes</taxon>
        <taxon>Mycobacteriales</taxon>
        <taxon>Nocardiaceae</taxon>
        <taxon>Williamsia</taxon>
    </lineage>
</organism>
<protein>
    <submittedName>
        <fullName evidence="6">Regulatory LuxR family protein</fullName>
    </submittedName>
</protein>
<dbReference type="SUPFAM" id="SSF55781">
    <property type="entry name" value="GAF domain-like"/>
    <property type="match status" value="1"/>
</dbReference>
<dbReference type="InterPro" id="IPR003018">
    <property type="entry name" value="GAF"/>
</dbReference>
<feature type="compositionally biased region" description="Basic and acidic residues" evidence="4">
    <location>
        <begin position="209"/>
        <end position="221"/>
    </location>
</feature>
<sequence>MDESLSGLREFVTDLRTADLDDFADTVARGVCEQLGFSKSMFSWVRGSTWAPDCVYVTPGLGDPFDQLVRAVDGSPVPLLRAPREADLVRYRRPYLLGRKHFHVEAYRPLIDLSDPAGYAAAPIVMGDRTVAILHIDHHDDGVDEEDLGLLSIATRLCGSAYSTLVARRRLDDQRSALAEMFDAALAPSAKGHSFFAGDAQSTGVGPAPDRDEHRNRSLTEREDTVLRLVASGASNKAIAGQLFITEATVKSHVRRIFRKLRIDTRAQAAVYYRAQSPGSAVPA</sequence>
<dbReference type="AlphaFoldDB" id="A0A318RGL9"/>
<keyword evidence="3" id="KW-0804">Transcription</keyword>
<dbReference type="Gene3D" id="3.30.450.40">
    <property type="match status" value="1"/>
</dbReference>
<evidence type="ECO:0000256" key="4">
    <source>
        <dbReference type="SAM" id="MobiDB-lite"/>
    </source>
</evidence>
<dbReference type="Pfam" id="PF01590">
    <property type="entry name" value="GAF"/>
    <property type="match status" value="1"/>
</dbReference>
<dbReference type="InterPro" id="IPR029016">
    <property type="entry name" value="GAF-like_dom_sf"/>
</dbReference>
<keyword evidence="1" id="KW-0805">Transcription regulation</keyword>
<dbReference type="CDD" id="cd06170">
    <property type="entry name" value="LuxR_C_like"/>
    <property type="match status" value="1"/>
</dbReference>
<evidence type="ECO:0000259" key="5">
    <source>
        <dbReference type="PROSITE" id="PS50043"/>
    </source>
</evidence>
<dbReference type="OrthoDB" id="161302at2"/>
<accession>A0A318RGL9</accession>
<dbReference type="Gene3D" id="1.10.10.10">
    <property type="entry name" value="Winged helix-like DNA-binding domain superfamily/Winged helix DNA-binding domain"/>
    <property type="match status" value="1"/>
</dbReference>
<dbReference type="Proteomes" id="UP000247591">
    <property type="component" value="Unassembled WGS sequence"/>
</dbReference>
<dbReference type="InterPro" id="IPR036388">
    <property type="entry name" value="WH-like_DNA-bd_sf"/>
</dbReference>
<dbReference type="GO" id="GO:0006355">
    <property type="term" value="P:regulation of DNA-templated transcription"/>
    <property type="evidence" value="ECO:0007669"/>
    <property type="project" value="InterPro"/>
</dbReference>